<dbReference type="SUPFAM" id="SSF56645">
    <property type="entry name" value="Acyl-CoA dehydrogenase NM domain-like"/>
    <property type="match status" value="1"/>
</dbReference>
<dbReference type="SUPFAM" id="SSF47203">
    <property type="entry name" value="Acyl-CoA dehydrogenase C-terminal domain-like"/>
    <property type="match status" value="1"/>
</dbReference>
<evidence type="ECO:0000259" key="6">
    <source>
        <dbReference type="Pfam" id="PF21263"/>
    </source>
</evidence>
<evidence type="ECO:0000256" key="4">
    <source>
        <dbReference type="SAM" id="MobiDB-lite"/>
    </source>
</evidence>
<dbReference type="InterPro" id="IPR049426">
    <property type="entry name" value="Acyl-CoA-dh-like_C"/>
</dbReference>
<dbReference type="PROSITE" id="PS00073">
    <property type="entry name" value="ACYL_COA_DH_2"/>
    <property type="match status" value="1"/>
</dbReference>
<organism evidence="7">
    <name type="scientific">marine metagenome</name>
    <dbReference type="NCBI Taxonomy" id="408172"/>
    <lineage>
        <taxon>unclassified sequences</taxon>
        <taxon>metagenomes</taxon>
        <taxon>ecological metagenomes</taxon>
    </lineage>
</organism>
<dbReference type="AlphaFoldDB" id="A0A382TWU9"/>
<reference evidence="7" key="1">
    <citation type="submission" date="2018-05" db="EMBL/GenBank/DDBJ databases">
        <authorList>
            <person name="Lanie J.A."/>
            <person name="Ng W.-L."/>
            <person name="Kazmierczak K.M."/>
            <person name="Andrzejewski T.M."/>
            <person name="Davidsen T.M."/>
            <person name="Wayne K.J."/>
            <person name="Tettelin H."/>
            <person name="Glass J.I."/>
            <person name="Rusch D."/>
            <person name="Podicherti R."/>
            <person name="Tsui H.-C.T."/>
            <person name="Winkler M.E."/>
        </authorList>
    </citation>
    <scope>NUCLEOTIDE SEQUENCE</scope>
</reference>
<feature type="domain" description="Acyl-CoA dehydrogenase/oxidase C-terminal" evidence="5">
    <location>
        <begin position="45"/>
        <end position="211"/>
    </location>
</feature>
<dbReference type="Pfam" id="PF00441">
    <property type="entry name" value="Acyl-CoA_dh_1"/>
    <property type="match status" value="1"/>
</dbReference>
<dbReference type="InterPro" id="IPR006089">
    <property type="entry name" value="Acyl-CoA_DH_CS"/>
</dbReference>
<dbReference type="Pfam" id="PF21263">
    <property type="entry name" value="Acyl-CoA-dh_C"/>
    <property type="match status" value="1"/>
</dbReference>
<evidence type="ECO:0000313" key="7">
    <source>
        <dbReference type="EMBL" id="SVD26539.1"/>
    </source>
</evidence>
<keyword evidence="2" id="KW-0285">Flavoprotein</keyword>
<dbReference type="GO" id="GO:0003995">
    <property type="term" value="F:acyl-CoA dehydrogenase activity"/>
    <property type="evidence" value="ECO:0007669"/>
    <property type="project" value="InterPro"/>
</dbReference>
<name>A0A382TWU9_9ZZZZ</name>
<comment type="similarity">
    <text evidence="1">Belongs to the acyl-CoA dehydrogenase family.</text>
</comment>
<sequence length="298" mass="32130">IVERTFDGVSSGNEEHKMGLHGSSTTPVVLQDVHVPAENLLGEIGKGHKVAFNVLNYGRFKLGASTAGGGQNAIRESAHYATQRQQFGQAINNFGAIKHKLGEMTVRAYAVESMVFRTAGLIDEALAHDDQDTKDESAKGAAVLEALEEFAVESSILKVAGSEALDYILDENIQIHGGNGFVKDYPAERHYRDSRVNRIFEGTNEINRLLIPGMLIKRATKGQLPLIAAAKTIQDELLSPSVPPPTSDEPLAAQTISVGMFKKVALAVIGLGLQTYGSKISDQQEVLSFASDILIDTF</sequence>
<dbReference type="EMBL" id="UINC01139780">
    <property type="protein sequence ID" value="SVD26539.1"/>
    <property type="molecule type" value="Genomic_DNA"/>
</dbReference>
<dbReference type="PANTHER" id="PTHR43884:SF12">
    <property type="entry name" value="ISOVALERYL-COA DEHYDROGENASE, MITOCHONDRIAL-RELATED"/>
    <property type="match status" value="1"/>
</dbReference>
<keyword evidence="3" id="KW-0274">FAD</keyword>
<dbReference type="Gene3D" id="2.40.110.10">
    <property type="entry name" value="Butyryl-CoA Dehydrogenase, subunit A, domain 2"/>
    <property type="match status" value="1"/>
</dbReference>
<dbReference type="PANTHER" id="PTHR43884">
    <property type="entry name" value="ACYL-COA DEHYDROGENASE"/>
    <property type="match status" value="1"/>
</dbReference>
<feature type="non-terminal residue" evidence="7">
    <location>
        <position position="1"/>
    </location>
</feature>
<evidence type="ECO:0000259" key="5">
    <source>
        <dbReference type="Pfam" id="PF00441"/>
    </source>
</evidence>
<proteinExistence type="inferred from homology"/>
<dbReference type="InterPro" id="IPR036250">
    <property type="entry name" value="AcylCo_DH-like_C"/>
</dbReference>
<feature type="domain" description="Acyl-CoA dehydrogenase-like C-terminal" evidence="6">
    <location>
        <begin position="261"/>
        <end position="298"/>
    </location>
</feature>
<protein>
    <submittedName>
        <fullName evidence="7">Uncharacterized protein</fullName>
    </submittedName>
</protein>
<gene>
    <name evidence="7" type="ORF">METZ01_LOCUS379393</name>
</gene>
<dbReference type="InterPro" id="IPR009075">
    <property type="entry name" value="AcylCo_DH/oxidase_C"/>
</dbReference>
<dbReference type="Gene3D" id="1.20.140.10">
    <property type="entry name" value="Butyryl-CoA Dehydrogenase, subunit A, domain 3"/>
    <property type="match status" value="2"/>
</dbReference>
<evidence type="ECO:0000256" key="2">
    <source>
        <dbReference type="ARBA" id="ARBA00022630"/>
    </source>
</evidence>
<feature type="non-terminal residue" evidence="7">
    <location>
        <position position="298"/>
    </location>
</feature>
<feature type="region of interest" description="Disordered" evidence="4">
    <location>
        <begin position="1"/>
        <end position="23"/>
    </location>
</feature>
<dbReference type="InterPro" id="IPR046373">
    <property type="entry name" value="Acyl-CoA_Oxase/DH_mid-dom_sf"/>
</dbReference>
<accession>A0A382TWU9</accession>
<dbReference type="InterPro" id="IPR009100">
    <property type="entry name" value="AcylCoA_DH/oxidase_NM_dom_sf"/>
</dbReference>
<dbReference type="FunFam" id="1.20.140.10:FF:000019">
    <property type="entry name" value="Acyl-CoA dehydrogenase"/>
    <property type="match status" value="1"/>
</dbReference>
<evidence type="ECO:0000256" key="1">
    <source>
        <dbReference type="ARBA" id="ARBA00009347"/>
    </source>
</evidence>
<evidence type="ECO:0000256" key="3">
    <source>
        <dbReference type="ARBA" id="ARBA00022827"/>
    </source>
</evidence>